<reference evidence="2 3" key="1">
    <citation type="journal article" date="2010" name="Plant Cell">
        <title>The Chlorella variabilis NC64A genome reveals adaptation to photosymbiosis, coevolution with viruses, and cryptic sex.</title>
        <authorList>
            <person name="Blanc G."/>
            <person name="Duncan G."/>
            <person name="Agarkova I."/>
            <person name="Borodovsky M."/>
            <person name="Gurnon J."/>
            <person name="Kuo A."/>
            <person name="Lindquist E."/>
            <person name="Lucas S."/>
            <person name="Pangilinan J."/>
            <person name="Polle J."/>
            <person name="Salamov A."/>
            <person name="Terry A."/>
            <person name="Yamada T."/>
            <person name="Dunigan D.D."/>
            <person name="Grigoriev I.V."/>
            <person name="Claverie J.M."/>
            <person name="Van Etten J.L."/>
        </authorList>
    </citation>
    <scope>NUCLEOTIDE SEQUENCE [LARGE SCALE GENOMIC DNA]</scope>
    <source>
        <strain evidence="2 3">NC64A</strain>
    </source>
</reference>
<dbReference type="PANTHER" id="PTHR37231">
    <property type="entry name" value="EXPRESSED PROTEIN"/>
    <property type="match status" value="1"/>
</dbReference>
<dbReference type="AlphaFoldDB" id="E1ZN15"/>
<dbReference type="OrthoDB" id="2015857at2759"/>
<dbReference type="eggNOG" id="KOG3017">
    <property type="taxonomic scope" value="Eukaryota"/>
</dbReference>
<dbReference type="Proteomes" id="UP000008141">
    <property type="component" value="Unassembled WGS sequence"/>
</dbReference>
<protein>
    <submittedName>
        <fullName evidence="2">Uncharacterized protein</fullName>
    </submittedName>
</protein>
<keyword evidence="1" id="KW-0812">Transmembrane</keyword>
<sequence>GALGAAEGISYLVILGIVAWSAATKASTGSGLPAGPAGLLGAVEGFSYLSLLAGIVVFGLKIATQG</sequence>
<keyword evidence="3" id="KW-1185">Reference proteome</keyword>
<name>E1ZN15_CHLVA</name>
<proteinExistence type="predicted"/>
<dbReference type="InParanoid" id="E1ZN15"/>
<gene>
    <name evidence="2" type="ORF">CHLNCDRAFT_26478</name>
</gene>
<dbReference type="KEGG" id="cvr:CHLNCDRAFT_26478"/>
<accession>E1ZN15</accession>
<evidence type="ECO:0000256" key="1">
    <source>
        <dbReference type="SAM" id="Phobius"/>
    </source>
</evidence>
<dbReference type="GeneID" id="17352183"/>
<organism evidence="3">
    <name type="scientific">Chlorella variabilis</name>
    <name type="common">Green alga</name>
    <dbReference type="NCBI Taxonomy" id="554065"/>
    <lineage>
        <taxon>Eukaryota</taxon>
        <taxon>Viridiplantae</taxon>
        <taxon>Chlorophyta</taxon>
        <taxon>core chlorophytes</taxon>
        <taxon>Trebouxiophyceae</taxon>
        <taxon>Chlorellales</taxon>
        <taxon>Chlorellaceae</taxon>
        <taxon>Chlorella clade</taxon>
        <taxon>Chlorella</taxon>
    </lineage>
</organism>
<keyword evidence="1" id="KW-1133">Transmembrane helix</keyword>
<dbReference type="PANTHER" id="PTHR37231:SF2">
    <property type="entry name" value="EXPRESSED PROTEIN"/>
    <property type="match status" value="1"/>
</dbReference>
<dbReference type="EMBL" id="GL433854">
    <property type="protein sequence ID" value="EFN52788.1"/>
    <property type="molecule type" value="Genomic_DNA"/>
</dbReference>
<evidence type="ECO:0000313" key="3">
    <source>
        <dbReference type="Proteomes" id="UP000008141"/>
    </source>
</evidence>
<feature type="transmembrane region" description="Helical" evidence="1">
    <location>
        <begin position="45"/>
        <end position="63"/>
    </location>
</feature>
<dbReference type="OMA" id="PMEGAMC"/>
<dbReference type="RefSeq" id="XP_005844890.1">
    <property type="nucleotide sequence ID" value="XM_005844828.1"/>
</dbReference>
<feature type="non-terminal residue" evidence="2">
    <location>
        <position position="1"/>
    </location>
</feature>
<keyword evidence="1" id="KW-0472">Membrane</keyword>
<evidence type="ECO:0000313" key="2">
    <source>
        <dbReference type="EMBL" id="EFN52788.1"/>
    </source>
</evidence>